<name>A0A482V8X0_ASBVE</name>
<gene>
    <name evidence="1" type="ORF">BDFB_010569</name>
</gene>
<proteinExistence type="predicted"/>
<reference evidence="1 2" key="1">
    <citation type="submission" date="2017-03" db="EMBL/GenBank/DDBJ databases">
        <title>Genome of the blue death feigning beetle - Asbolus verrucosus.</title>
        <authorList>
            <person name="Rider S.D."/>
        </authorList>
    </citation>
    <scope>NUCLEOTIDE SEQUENCE [LARGE SCALE GENOMIC DNA]</scope>
    <source>
        <strain evidence="1">Butters</strain>
        <tissue evidence="1">Head and leg muscle</tissue>
    </source>
</reference>
<evidence type="ECO:0000313" key="1">
    <source>
        <dbReference type="EMBL" id="RZB39667.1"/>
    </source>
</evidence>
<evidence type="ECO:0000313" key="2">
    <source>
        <dbReference type="Proteomes" id="UP000292052"/>
    </source>
</evidence>
<dbReference type="EMBL" id="QDEB01126356">
    <property type="protein sequence ID" value="RZB39667.1"/>
    <property type="molecule type" value="Genomic_DNA"/>
</dbReference>
<protein>
    <submittedName>
        <fullName evidence="1">Uncharacterized protein</fullName>
    </submittedName>
</protein>
<dbReference type="Proteomes" id="UP000292052">
    <property type="component" value="Unassembled WGS sequence"/>
</dbReference>
<accession>A0A482V8X0</accession>
<comment type="caution">
    <text evidence="1">The sequence shown here is derived from an EMBL/GenBank/DDBJ whole genome shotgun (WGS) entry which is preliminary data.</text>
</comment>
<dbReference type="AlphaFoldDB" id="A0A482V8X0"/>
<feature type="non-terminal residue" evidence="1">
    <location>
        <position position="1"/>
    </location>
</feature>
<dbReference type="STRING" id="1661398.A0A482V8X0"/>
<feature type="non-terminal residue" evidence="1">
    <location>
        <position position="579"/>
    </location>
</feature>
<dbReference type="OrthoDB" id="6784839at2759"/>
<organism evidence="1 2">
    <name type="scientific">Asbolus verrucosus</name>
    <name type="common">Desert ironclad beetle</name>
    <dbReference type="NCBI Taxonomy" id="1661398"/>
    <lineage>
        <taxon>Eukaryota</taxon>
        <taxon>Metazoa</taxon>
        <taxon>Ecdysozoa</taxon>
        <taxon>Arthropoda</taxon>
        <taxon>Hexapoda</taxon>
        <taxon>Insecta</taxon>
        <taxon>Pterygota</taxon>
        <taxon>Neoptera</taxon>
        <taxon>Endopterygota</taxon>
        <taxon>Coleoptera</taxon>
        <taxon>Polyphaga</taxon>
        <taxon>Cucujiformia</taxon>
        <taxon>Tenebrionidae</taxon>
        <taxon>Pimeliinae</taxon>
        <taxon>Asbolus</taxon>
    </lineage>
</organism>
<keyword evidence="2" id="KW-1185">Reference proteome</keyword>
<sequence length="579" mass="57404">LSLLAFGYVALAGPTPSLPVNPGGIGGLYKGPNSETIIKGPDGSVITSAVEGGEIQTGIQPIVVAEPAVAVETPAVAVAAPVATPVEAVAVPAPVVESAQSSDLIGPSGRILTQGSQSVVAGPASTTVTGPAVVAETIVKGPPIVASPVLNAAVPVAAPVAAVTASPLATLTGAIAPISVTAAPIATITSAGWSPVSVTPTPIATIAEAELSPISVTASPIATITGADIASVSLPALSVASGVGLGAVAPVQLAGAALGAPIATVTVAPPQAVATASASPQLSVASASSSTHGASATASAAPNEATASVQAGGNVRTVSVTASPLPVITSTVLPAVVNNGIQGLGDRRLVGINDQVDLRGPQLVQDQLAVDNRQLTLNPALIPSGNIIPPEIGIATRGPVNGRLRPRPGDILTTPGLGSVATSTNIQREEVDATLRATPNTLQIGVNSGPTPEQAIALQNQQIWLNNQIQNVQQAGDPRLVNPNPQIVNITPKNEILVGPPVDPRLKPNGRQVATLANVQQRGILNTELAKSGIDASQLQLTNVPLSAVSTLPVQLTNPVDLKGSAINDGLPAEAWGRY</sequence>